<accession>A0AAD6US23</accession>
<name>A0AAD6US23_9AGAR</name>
<organism evidence="2 3">
    <name type="scientific">Mycena pura</name>
    <dbReference type="NCBI Taxonomy" id="153505"/>
    <lineage>
        <taxon>Eukaryota</taxon>
        <taxon>Fungi</taxon>
        <taxon>Dikarya</taxon>
        <taxon>Basidiomycota</taxon>
        <taxon>Agaricomycotina</taxon>
        <taxon>Agaricomycetes</taxon>
        <taxon>Agaricomycetidae</taxon>
        <taxon>Agaricales</taxon>
        <taxon>Marasmiineae</taxon>
        <taxon>Mycenaceae</taxon>
        <taxon>Mycena</taxon>
    </lineage>
</organism>
<evidence type="ECO:0000313" key="2">
    <source>
        <dbReference type="EMBL" id="KAJ7187728.1"/>
    </source>
</evidence>
<dbReference type="Gene3D" id="3.30.160.60">
    <property type="entry name" value="Classic Zinc Finger"/>
    <property type="match status" value="1"/>
</dbReference>
<reference evidence="2" key="1">
    <citation type="submission" date="2023-03" db="EMBL/GenBank/DDBJ databases">
        <title>Massive genome expansion in bonnet fungi (Mycena s.s.) driven by repeated elements and novel gene families across ecological guilds.</title>
        <authorList>
            <consortium name="Lawrence Berkeley National Laboratory"/>
            <person name="Harder C.B."/>
            <person name="Miyauchi S."/>
            <person name="Viragh M."/>
            <person name="Kuo A."/>
            <person name="Thoen E."/>
            <person name="Andreopoulos B."/>
            <person name="Lu D."/>
            <person name="Skrede I."/>
            <person name="Drula E."/>
            <person name="Henrissat B."/>
            <person name="Morin E."/>
            <person name="Kohler A."/>
            <person name="Barry K."/>
            <person name="LaButti K."/>
            <person name="Morin E."/>
            <person name="Salamov A."/>
            <person name="Lipzen A."/>
            <person name="Mereny Z."/>
            <person name="Hegedus B."/>
            <person name="Baldrian P."/>
            <person name="Stursova M."/>
            <person name="Weitz H."/>
            <person name="Taylor A."/>
            <person name="Grigoriev I.V."/>
            <person name="Nagy L.G."/>
            <person name="Martin F."/>
            <person name="Kauserud H."/>
        </authorList>
    </citation>
    <scope>NUCLEOTIDE SEQUENCE</scope>
    <source>
        <strain evidence="2">9144</strain>
    </source>
</reference>
<evidence type="ECO:0000256" key="1">
    <source>
        <dbReference type="SAM" id="MobiDB-lite"/>
    </source>
</evidence>
<keyword evidence="3" id="KW-1185">Reference proteome</keyword>
<gene>
    <name evidence="2" type="ORF">GGX14DRAFT_408948</name>
</gene>
<dbReference type="EMBL" id="JARJCW010000184">
    <property type="protein sequence ID" value="KAJ7187728.1"/>
    <property type="molecule type" value="Genomic_DNA"/>
</dbReference>
<dbReference type="Proteomes" id="UP001219525">
    <property type="component" value="Unassembled WGS sequence"/>
</dbReference>
<evidence type="ECO:0008006" key="4">
    <source>
        <dbReference type="Google" id="ProtNLM"/>
    </source>
</evidence>
<dbReference type="AlphaFoldDB" id="A0AAD6US23"/>
<feature type="compositionally biased region" description="Low complexity" evidence="1">
    <location>
        <begin position="116"/>
        <end position="125"/>
    </location>
</feature>
<evidence type="ECO:0000313" key="3">
    <source>
        <dbReference type="Proteomes" id="UP001219525"/>
    </source>
</evidence>
<comment type="caution">
    <text evidence="2">The sequence shown here is derived from an EMBL/GenBank/DDBJ whole genome shotgun (WGS) entry which is preliminary data.</text>
</comment>
<proteinExistence type="predicted"/>
<feature type="region of interest" description="Disordered" evidence="1">
    <location>
        <begin position="105"/>
        <end position="125"/>
    </location>
</feature>
<sequence length="290" mass="31037">MYSLRLTAEPMPGLRMPHSILRDANAEGAYIQIPSPYYRILQAYGVGVAGPATRDTSAAPSTSYTSAAPSTVATAPFTLTETAPSSVDGGSDTADDLPMLIWSPLEPNPAPATRDTSAAPSTSYTSAAPSTVATASFTVTETAPSSVDGGSNTAADLPMRWPPLEPNPAGSARCAFAGRFSTSEVKKALNKAKRAPEYAFKVVACQWNNCGMTVRMDGMRGHLRDEHRIVSDKEKVRCRWAECKRKELLCAESLVRHLRSGMHLATALRCPTCNVGYMTVDALRGHLRGE</sequence>
<protein>
    <recommendedName>
        <fullName evidence="4">C2H2-type domain-containing protein</fullName>
    </recommendedName>
</protein>